<dbReference type="Pfam" id="PF04230">
    <property type="entry name" value="PS_pyruv_trans"/>
    <property type="match status" value="1"/>
</dbReference>
<name>A0AAE4B3Y5_9RHOB</name>
<proteinExistence type="predicted"/>
<dbReference type="EMBL" id="JANHAX010000002">
    <property type="protein sequence ID" value="MDQ2089675.1"/>
    <property type="molecule type" value="Genomic_DNA"/>
</dbReference>
<dbReference type="PANTHER" id="PTHR36836">
    <property type="entry name" value="COLANIC ACID BIOSYNTHESIS PROTEIN WCAK"/>
    <property type="match status" value="1"/>
</dbReference>
<gene>
    <name evidence="2" type="ORF">NO357_07165</name>
</gene>
<feature type="domain" description="Polysaccharide pyruvyl transferase" evidence="1">
    <location>
        <begin position="68"/>
        <end position="314"/>
    </location>
</feature>
<sequence length="386" mass="42417">MLKIALIGHDTRNPNLGVGALTVSEIELIRRVAQRRGLEIEITVLIGPSTFPSCVEGTEVRERFVRPLRKPLDYFRAVRASDLVIDISGGDSFADIYGSKRIFQILLMKYLTHLAGRPLVMAPQTVGPFRHRLWRSLAAGSIRRAASVATRDDKSTAFLREIGIRREIVEASDVALRLPFVAPSTHSGPVRVGLNVSGLLMNGGYTGSNMFGLESDYPTLVRDIIKSFLSHPEGCELHLVGHVIPQDRGGVEDDYQACLDLAAEFPETIVAPAFSTPSEAKSYIAGLDFFMGARMHACIAAFSSGVPVVPMAYSRKFAGLFGALGYTETVDLAADKPKDIVMRILRSYENRENISGEIETALSIGLNRLDEYEAALEKVFVSWYSH</sequence>
<keyword evidence="2" id="KW-0808">Transferase</keyword>
<keyword evidence="3" id="KW-1185">Reference proteome</keyword>
<reference evidence="2" key="1">
    <citation type="submission" date="2022-07" db="EMBL/GenBank/DDBJ databases">
        <authorList>
            <person name="Otstavnykh N."/>
            <person name="Isaeva M."/>
            <person name="Bystritskaya E."/>
        </authorList>
    </citation>
    <scope>NUCLEOTIDE SEQUENCE</scope>
    <source>
        <strain evidence="2">KCTC 52189</strain>
    </source>
</reference>
<evidence type="ECO:0000259" key="1">
    <source>
        <dbReference type="Pfam" id="PF04230"/>
    </source>
</evidence>
<accession>A0AAE4B3Y5</accession>
<dbReference type="PANTHER" id="PTHR36836:SF1">
    <property type="entry name" value="COLANIC ACID BIOSYNTHESIS PROTEIN WCAK"/>
    <property type="match status" value="1"/>
</dbReference>
<organism evidence="2 3">
    <name type="scientific">Marimonas arenosa</name>
    <dbReference type="NCBI Taxonomy" id="1795305"/>
    <lineage>
        <taxon>Bacteria</taxon>
        <taxon>Pseudomonadati</taxon>
        <taxon>Pseudomonadota</taxon>
        <taxon>Alphaproteobacteria</taxon>
        <taxon>Rhodobacterales</taxon>
        <taxon>Paracoccaceae</taxon>
        <taxon>Marimonas</taxon>
    </lineage>
</organism>
<dbReference type="GO" id="GO:0016740">
    <property type="term" value="F:transferase activity"/>
    <property type="evidence" value="ECO:0007669"/>
    <property type="project" value="UniProtKB-KW"/>
</dbReference>
<dbReference type="RefSeq" id="WP_306734946.1">
    <property type="nucleotide sequence ID" value="NZ_JANHAX010000002.1"/>
</dbReference>
<protein>
    <submittedName>
        <fullName evidence="2">Polysaccharide pyruvyl transferase family protein</fullName>
    </submittedName>
</protein>
<dbReference type="Proteomes" id="UP001226762">
    <property type="component" value="Unassembled WGS sequence"/>
</dbReference>
<reference evidence="2" key="2">
    <citation type="submission" date="2023-02" db="EMBL/GenBank/DDBJ databases">
        <title>'Rhodoalgimonas zhirmunskyi' gen. nov., isolated from a red alga.</title>
        <authorList>
            <person name="Nedashkovskaya O.I."/>
            <person name="Otstavnykh N.Y."/>
            <person name="Bystritskaya E.P."/>
            <person name="Balabanova L.A."/>
            <person name="Isaeva M.P."/>
        </authorList>
    </citation>
    <scope>NUCLEOTIDE SEQUENCE</scope>
    <source>
        <strain evidence="2">KCTC 52189</strain>
    </source>
</reference>
<evidence type="ECO:0000313" key="3">
    <source>
        <dbReference type="Proteomes" id="UP001226762"/>
    </source>
</evidence>
<dbReference type="AlphaFoldDB" id="A0AAE4B3Y5"/>
<comment type="caution">
    <text evidence="2">The sequence shown here is derived from an EMBL/GenBank/DDBJ whole genome shotgun (WGS) entry which is preliminary data.</text>
</comment>
<dbReference type="InterPro" id="IPR007345">
    <property type="entry name" value="Polysacch_pyruvyl_Trfase"/>
</dbReference>
<evidence type="ECO:0000313" key="2">
    <source>
        <dbReference type="EMBL" id="MDQ2089675.1"/>
    </source>
</evidence>